<dbReference type="InterPro" id="IPR004089">
    <property type="entry name" value="MCPsignal_dom"/>
</dbReference>
<dbReference type="EMBL" id="CP001968">
    <property type="protein sequence ID" value="ADD68490.1"/>
    <property type="molecule type" value="Genomic_DNA"/>
</dbReference>
<proteinExistence type="predicted"/>
<dbReference type="HOGENOM" id="CLU_000445_21_0_0"/>
<dbReference type="InterPro" id="IPR025991">
    <property type="entry name" value="Chemoreceptor_zinc-bind_dom"/>
</dbReference>
<evidence type="ECO:0000313" key="5">
    <source>
        <dbReference type="Proteomes" id="UP000002012"/>
    </source>
</evidence>
<evidence type="ECO:0000256" key="2">
    <source>
        <dbReference type="PROSITE-ProRule" id="PRU00284"/>
    </source>
</evidence>
<dbReference type="eggNOG" id="COG0840">
    <property type="taxonomic scope" value="Bacteria"/>
</dbReference>
<reference evidence="4 5" key="1">
    <citation type="journal article" date="2010" name="Stand. Genomic Sci.">
        <title>Complete genome sequence of Denitrovibrio acetiphilus type strain (N2460).</title>
        <authorList>
            <person name="Kiss H."/>
            <person name="Lang E."/>
            <person name="Lapidus A."/>
            <person name="Copeland A."/>
            <person name="Nolan M."/>
            <person name="Glavina Del Rio T."/>
            <person name="Chen F."/>
            <person name="Lucas S."/>
            <person name="Tice H."/>
            <person name="Cheng J.F."/>
            <person name="Han C."/>
            <person name="Goodwin L."/>
            <person name="Pitluck S."/>
            <person name="Liolios K."/>
            <person name="Pati A."/>
            <person name="Ivanova N."/>
            <person name="Mavromatis K."/>
            <person name="Chen A."/>
            <person name="Palaniappan K."/>
            <person name="Land M."/>
            <person name="Hauser L."/>
            <person name="Chang Y.J."/>
            <person name="Jeffries C.D."/>
            <person name="Detter J.C."/>
            <person name="Brettin T."/>
            <person name="Spring S."/>
            <person name="Rohde M."/>
            <person name="Goker M."/>
            <person name="Woyke T."/>
            <person name="Bristow J."/>
            <person name="Eisen J.A."/>
            <person name="Markowitz V."/>
            <person name="Hugenholtz P."/>
            <person name="Kyrpides N.C."/>
            <person name="Klenk H.P."/>
        </authorList>
    </citation>
    <scope>NUCLEOTIDE SEQUENCE [LARGE SCALE GENOMIC DNA]</scope>
    <source>
        <strain evidence="5">DSM 12809 / NBRC 114555 / N2460</strain>
    </source>
</reference>
<dbReference type="Proteomes" id="UP000002012">
    <property type="component" value="Chromosome"/>
</dbReference>
<protein>
    <submittedName>
        <fullName evidence="4">Methyl-accepting chemotaxis sensory transducer</fullName>
    </submittedName>
</protein>
<dbReference type="Pfam" id="PF00015">
    <property type="entry name" value="MCPsignal"/>
    <property type="match status" value="1"/>
</dbReference>
<dbReference type="STRING" id="522772.Dacet_1726"/>
<dbReference type="GO" id="GO:0016020">
    <property type="term" value="C:membrane"/>
    <property type="evidence" value="ECO:0007669"/>
    <property type="project" value="InterPro"/>
</dbReference>
<evidence type="ECO:0000259" key="3">
    <source>
        <dbReference type="PROSITE" id="PS50111"/>
    </source>
</evidence>
<dbReference type="PANTHER" id="PTHR32089">
    <property type="entry name" value="METHYL-ACCEPTING CHEMOTAXIS PROTEIN MCPB"/>
    <property type="match status" value="1"/>
</dbReference>
<dbReference type="SMART" id="SM00283">
    <property type="entry name" value="MA"/>
    <property type="match status" value="1"/>
</dbReference>
<dbReference type="PROSITE" id="PS50111">
    <property type="entry name" value="CHEMOTAXIS_TRANSDUC_2"/>
    <property type="match status" value="1"/>
</dbReference>
<dbReference type="Pfam" id="PF13682">
    <property type="entry name" value="CZB"/>
    <property type="match status" value="1"/>
</dbReference>
<name>D4H0H7_DENA2</name>
<dbReference type="InParanoid" id="D4H0H7"/>
<dbReference type="PANTHER" id="PTHR32089:SF112">
    <property type="entry name" value="LYSOZYME-LIKE PROTEIN-RELATED"/>
    <property type="match status" value="1"/>
</dbReference>
<gene>
    <name evidence="4" type="ordered locus">Dacet_1726</name>
</gene>
<dbReference type="Gene3D" id="1.10.287.950">
    <property type="entry name" value="Methyl-accepting chemotaxis protein"/>
    <property type="match status" value="1"/>
</dbReference>
<feature type="domain" description="Methyl-accepting transducer" evidence="3">
    <location>
        <begin position="73"/>
        <end position="260"/>
    </location>
</feature>
<dbReference type="PaxDb" id="522772-Dacet_1726"/>
<evidence type="ECO:0000313" key="4">
    <source>
        <dbReference type="EMBL" id="ADD68490.1"/>
    </source>
</evidence>
<keyword evidence="5" id="KW-1185">Reference proteome</keyword>
<dbReference type="KEGG" id="dap:Dacet_1726"/>
<organism evidence="4 5">
    <name type="scientific">Denitrovibrio acetiphilus (strain DSM 12809 / NBRC 114555 / N2460)</name>
    <dbReference type="NCBI Taxonomy" id="522772"/>
    <lineage>
        <taxon>Bacteria</taxon>
        <taxon>Pseudomonadati</taxon>
        <taxon>Deferribacterota</taxon>
        <taxon>Deferribacteres</taxon>
        <taxon>Deferribacterales</taxon>
        <taxon>Geovibrionaceae</taxon>
        <taxon>Denitrovibrio</taxon>
    </lineage>
</organism>
<dbReference type="AlphaFoldDB" id="D4H0H7"/>
<sequence>MFFSKKGERLLQDENTAQEIKKLNAELEFYKELASLSHHELLVVMKDGVVVYKNHNAEEYANFDEVAGQLVSGASEIETPHGSMHIKTKKLPSGEIAYAISMDAVASKIHQLFAEIHQGTVSTSFKMNQDFFIKMLDEMDGMIAESKETAELSDHGMSNVQVLSHEVEGLSKFIDESTNTSSALSRRSEEISQVTNLIKDIADQTNLLALNASIEAARAGEAGRGFAVVADEVRKLAERTQSATSEIAGVVDGMHKDIKELLANTSNVQENMGAVSQNTDDLYGMVKTFNKNANRVMYETMHLSNQIFANLAKIDHIIYKNNLYNSVLEGTNDFSCVSHDDCRLGHWYNEGKGKETFSDTSGYRELMHPHKTVHEEANTLYTRCIEQFQGCTFDEIKDRIEKIEVASQEVFASLDHMIEERSGKMMHEAIDALFDNKKQAGKVK</sequence>
<dbReference type="SUPFAM" id="SSF58104">
    <property type="entry name" value="Methyl-accepting chemotaxis protein (MCP) signaling domain"/>
    <property type="match status" value="1"/>
</dbReference>
<keyword evidence="1 2" id="KW-0807">Transducer</keyword>
<accession>D4H0H7</accession>
<dbReference type="GO" id="GO:0007165">
    <property type="term" value="P:signal transduction"/>
    <property type="evidence" value="ECO:0007669"/>
    <property type="project" value="UniProtKB-KW"/>
</dbReference>
<evidence type="ECO:0000256" key="1">
    <source>
        <dbReference type="ARBA" id="ARBA00023224"/>
    </source>
</evidence>